<dbReference type="EMBL" id="JAPQKN010000001">
    <property type="protein sequence ID" value="KAJ5174676.1"/>
    <property type="molecule type" value="Genomic_DNA"/>
</dbReference>
<dbReference type="Proteomes" id="UP001149163">
    <property type="component" value="Unassembled WGS sequence"/>
</dbReference>
<evidence type="ECO:0000259" key="6">
    <source>
        <dbReference type="Pfam" id="PF01494"/>
    </source>
</evidence>
<keyword evidence="5" id="KW-0503">Monooxygenase</keyword>
<keyword evidence="8" id="KW-1185">Reference proteome</keyword>
<evidence type="ECO:0000256" key="1">
    <source>
        <dbReference type="ARBA" id="ARBA00007992"/>
    </source>
</evidence>
<dbReference type="GO" id="GO:0071949">
    <property type="term" value="F:FAD binding"/>
    <property type="evidence" value="ECO:0007669"/>
    <property type="project" value="InterPro"/>
</dbReference>
<organism evidence="7 8">
    <name type="scientific">Penicillium canariense</name>
    <dbReference type="NCBI Taxonomy" id="189055"/>
    <lineage>
        <taxon>Eukaryota</taxon>
        <taxon>Fungi</taxon>
        <taxon>Dikarya</taxon>
        <taxon>Ascomycota</taxon>
        <taxon>Pezizomycotina</taxon>
        <taxon>Eurotiomycetes</taxon>
        <taxon>Eurotiomycetidae</taxon>
        <taxon>Eurotiales</taxon>
        <taxon>Aspergillaceae</taxon>
        <taxon>Penicillium</taxon>
    </lineage>
</organism>
<keyword evidence="4" id="KW-0560">Oxidoreductase</keyword>
<evidence type="ECO:0000256" key="4">
    <source>
        <dbReference type="ARBA" id="ARBA00023002"/>
    </source>
</evidence>
<evidence type="ECO:0000256" key="2">
    <source>
        <dbReference type="ARBA" id="ARBA00022630"/>
    </source>
</evidence>
<dbReference type="PRINTS" id="PR00420">
    <property type="entry name" value="RNGMNOXGNASE"/>
</dbReference>
<dbReference type="GO" id="GO:0004497">
    <property type="term" value="F:monooxygenase activity"/>
    <property type="evidence" value="ECO:0007669"/>
    <property type="project" value="UniProtKB-KW"/>
</dbReference>
<dbReference type="RefSeq" id="XP_056546284.1">
    <property type="nucleotide sequence ID" value="XM_056682678.1"/>
</dbReference>
<dbReference type="FunFam" id="3.50.50.60:FF:000115">
    <property type="entry name" value="Salicylate hydroxylase, putative"/>
    <property type="match status" value="1"/>
</dbReference>
<reference evidence="7" key="1">
    <citation type="submission" date="2022-11" db="EMBL/GenBank/DDBJ databases">
        <authorList>
            <person name="Petersen C."/>
        </authorList>
    </citation>
    <scope>NUCLEOTIDE SEQUENCE</scope>
    <source>
        <strain evidence="7">IBT 26290</strain>
    </source>
</reference>
<protein>
    <recommendedName>
        <fullName evidence="6">FAD-binding domain-containing protein</fullName>
    </recommendedName>
</protein>
<name>A0A9W9IFK8_9EURO</name>
<feature type="domain" description="FAD-binding" evidence="6">
    <location>
        <begin position="8"/>
        <end position="361"/>
    </location>
</feature>
<evidence type="ECO:0000256" key="3">
    <source>
        <dbReference type="ARBA" id="ARBA00022827"/>
    </source>
</evidence>
<proteinExistence type="inferred from homology"/>
<evidence type="ECO:0000313" key="8">
    <source>
        <dbReference type="Proteomes" id="UP001149163"/>
    </source>
</evidence>
<dbReference type="PANTHER" id="PTHR13789">
    <property type="entry name" value="MONOOXYGENASE"/>
    <property type="match status" value="1"/>
</dbReference>
<dbReference type="OrthoDB" id="16820at2759"/>
<comment type="similarity">
    <text evidence="1">Belongs to the paxM FAD-dependent monooxygenase family.</text>
</comment>
<reference evidence="7" key="2">
    <citation type="journal article" date="2023" name="IMA Fungus">
        <title>Comparative genomic study of the Penicillium genus elucidates a diverse pangenome and 15 lateral gene transfer events.</title>
        <authorList>
            <person name="Petersen C."/>
            <person name="Sorensen T."/>
            <person name="Nielsen M.R."/>
            <person name="Sondergaard T.E."/>
            <person name="Sorensen J.L."/>
            <person name="Fitzpatrick D.A."/>
            <person name="Frisvad J.C."/>
            <person name="Nielsen K.L."/>
        </authorList>
    </citation>
    <scope>NUCLEOTIDE SEQUENCE</scope>
    <source>
        <strain evidence="7">IBT 26290</strain>
    </source>
</reference>
<keyword evidence="3" id="KW-0274">FAD</keyword>
<gene>
    <name evidence="7" type="ORF">N7482_000553</name>
</gene>
<dbReference type="InterPro" id="IPR002938">
    <property type="entry name" value="FAD-bd"/>
</dbReference>
<comment type="caution">
    <text evidence="7">The sequence shown here is derived from an EMBL/GenBank/DDBJ whole genome shotgun (WGS) entry which is preliminary data.</text>
</comment>
<dbReference type="Pfam" id="PF01494">
    <property type="entry name" value="FAD_binding_3"/>
    <property type="match status" value="1"/>
</dbReference>
<dbReference type="SUPFAM" id="SSF51905">
    <property type="entry name" value="FAD/NAD(P)-binding domain"/>
    <property type="match status" value="1"/>
</dbReference>
<dbReference type="SUPFAM" id="SSF54373">
    <property type="entry name" value="FAD-linked reductases, C-terminal domain"/>
    <property type="match status" value="1"/>
</dbReference>
<sequence>MIPEKARLRVVIVGAGLSGIATAISAALSGHSVQVIEQAQELAEVGAGLQITPNASRLLKYWQLPATLWEAAAEPTKLTVHRYSGQVLAHDDTFNQGIRAKYHAPFVDLHRVDLQQALFARAKDLGVTFHLGQRIEGLDFDTTTVHSVSGERYTGDLIIAADGLWSQCREAFEGKKDAPLPTGDLAYRIVLTADQITDPDLKALVENPEVHFWIGPGAHAVGYSLRGGQMYNIVLLVPDNLPPGVSRQAGSVDEMKELFAEWDPILNKFLTYVTTANVDKWKLMHRGEMERWVNDKSNLVFIGDSCHPMLPYLAQGANSSLEDGAVLGLLLGQMRDKAQLPRILRLYESLRKSRGDAIVRETFKQRHDFHMQNGEEQKKRDEIFLSQLGKEIKGAFPSRWTCPEVQPWLYGYDAVKEVEKAVAQHPNLFSTQAESALASL</sequence>
<dbReference type="InterPro" id="IPR050493">
    <property type="entry name" value="FAD-dep_Monooxygenase_BioMet"/>
</dbReference>
<dbReference type="GeneID" id="81421854"/>
<dbReference type="Gene3D" id="3.50.50.60">
    <property type="entry name" value="FAD/NAD(P)-binding domain"/>
    <property type="match status" value="1"/>
</dbReference>
<keyword evidence="2" id="KW-0285">Flavoprotein</keyword>
<evidence type="ECO:0000256" key="5">
    <source>
        <dbReference type="ARBA" id="ARBA00023033"/>
    </source>
</evidence>
<dbReference type="InterPro" id="IPR036188">
    <property type="entry name" value="FAD/NAD-bd_sf"/>
</dbReference>
<dbReference type="AlphaFoldDB" id="A0A9W9IFK8"/>
<accession>A0A9W9IFK8</accession>
<dbReference type="PANTHER" id="PTHR13789:SF238">
    <property type="entry name" value="PUTATIVE (AFU_ORTHOLOGUE AFUA_2G01680)-RELATED"/>
    <property type="match status" value="1"/>
</dbReference>
<evidence type="ECO:0000313" key="7">
    <source>
        <dbReference type="EMBL" id="KAJ5174676.1"/>
    </source>
</evidence>